<dbReference type="AlphaFoldDB" id="A0A8H7PDV9"/>
<name>A0A8H7PDV9_MORIS</name>
<dbReference type="PANTHER" id="PTHR23235">
    <property type="entry name" value="KRUEPPEL-LIKE TRANSCRIPTION FACTOR"/>
    <property type="match status" value="1"/>
</dbReference>
<evidence type="ECO:0000313" key="9">
    <source>
        <dbReference type="Proteomes" id="UP000654370"/>
    </source>
</evidence>
<dbReference type="SMART" id="SM00355">
    <property type="entry name" value="ZnF_C2H2"/>
    <property type="match status" value="2"/>
</dbReference>
<accession>A0A8H7PDV9</accession>
<dbReference type="OrthoDB" id="6365676at2759"/>
<feature type="compositionally biased region" description="Polar residues" evidence="6">
    <location>
        <begin position="18"/>
        <end position="34"/>
    </location>
</feature>
<organism evidence="8 9">
    <name type="scientific">Mortierella isabellina</name>
    <name type="common">Filamentous fungus</name>
    <name type="synonym">Umbelopsis isabellina</name>
    <dbReference type="NCBI Taxonomy" id="91625"/>
    <lineage>
        <taxon>Eukaryota</taxon>
        <taxon>Fungi</taxon>
        <taxon>Fungi incertae sedis</taxon>
        <taxon>Mucoromycota</taxon>
        <taxon>Mucoromycotina</taxon>
        <taxon>Umbelopsidomycetes</taxon>
        <taxon>Umbelopsidales</taxon>
        <taxon>Umbelopsidaceae</taxon>
        <taxon>Umbelopsis</taxon>
    </lineage>
</organism>
<protein>
    <recommendedName>
        <fullName evidence="7">C2H2-type domain-containing protein</fullName>
    </recommendedName>
</protein>
<evidence type="ECO:0000259" key="7">
    <source>
        <dbReference type="PROSITE" id="PS50157"/>
    </source>
</evidence>
<dbReference type="EMBL" id="JAEPQZ010000020">
    <property type="protein sequence ID" value="KAG2171571.1"/>
    <property type="molecule type" value="Genomic_DNA"/>
</dbReference>
<dbReference type="PROSITE" id="PS00028">
    <property type="entry name" value="ZINC_FINGER_C2H2_1"/>
    <property type="match status" value="2"/>
</dbReference>
<evidence type="ECO:0000256" key="5">
    <source>
        <dbReference type="PROSITE-ProRule" id="PRU00042"/>
    </source>
</evidence>
<dbReference type="GO" id="GO:0000981">
    <property type="term" value="F:DNA-binding transcription factor activity, RNA polymerase II-specific"/>
    <property type="evidence" value="ECO:0007669"/>
    <property type="project" value="UniProtKB-ARBA"/>
</dbReference>
<evidence type="ECO:0000256" key="1">
    <source>
        <dbReference type="ARBA" id="ARBA00022723"/>
    </source>
</evidence>
<evidence type="ECO:0000313" key="8">
    <source>
        <dbReference type="EMBL" id="KAG2171571.1"/>
    </source>
</evidence>
<comment type="caution">
    <text evidence="8">The sequence shown here is derived from an EMBL/GenBank/DDBJ whole genome shotgun (WGS) entry which is preliminary data.</text>
</comment>
<proteinExistence type="predicted"/>
<dbReference type="Gene3D" id="3.30.160.60">
    <property type="entry name" value="Classic Zinc Finger"/>
    <property type="match status" value="2"/>
</dbReference>
<reference evidence="8" key="1">
    <citation type="submission" date="2020-12" db="EMBL/GenBank/DDBJ databases">
        <title>Metabolic potential, ecology and presence of endohyphal bacteria is reflected in genomic diversity of Mucoromycotina.</title>
        <authorList>
            <person name="Muszewska A."/>
            <person name="Okrasinska A."/>
            <person name="Steczkiewicz K."/>
            <person name="Drgas O."/>
            <person name="Orlowska M."/>
            <person name="Perlinska-Lenart U."/>
            <person name="Aleksandrzak-Piekarczyk T."/>
            <person name="Szatraj K."/>
            <person name="Zielenkiewicz U."/>
            <person name="Pilsyk S."/>
            <person name="Malc E."/>
            <person name="Mieczkowski P."/>
            <person name="Kruszewska J.S."/>
            <person name="Biernat P."/>
            <person name="Pawlowska J."/>
        </authorList>
    </citation>
    <scope>NUCLEOTIDE SEQUENCE</scope>
    <source>
        <strain evidence="8">WA0000067209</strain>
    </source>
</reference>
<gene>
    <name evidence="8" type="ORF">INT43_008297</name>
</gene>
<dbReference type="GO" id="GO:0008270">
    <property type="term" value="F:zinc ion binding"/>
    <property type="evidence" value="ECO:0007669"/>
    <property type="project" value="UniProtKB-KW"/>
</dbReference>
<feature type="compositionally biased region" description="Low complexity" evidence="6">
    <location>
        <begin position="1"/>
        <end position="17"/>
    </location>
</feature>
<dbReference type="GO" id="GO:0000978">
    <property type="term" value="F:RNA polymerase II cis-regulatory region sequence-specific DNA binding"/>
    <property type="evidence" value="ECO:0007669"/>
    <property type="project" value="UniProtKB-ARBA"/>
</dbReference>
<dbReference type="InterPro" id="IPR036236">
    <property type="entry name" value="Znf_C2H2_sf"/>
</dbReference>
<dbReference type="Proteomes" id="UP000654370">
    <property type="component" value="Unassembled WGS sequence"/>
</dbReference>
<feature type="region of interest" description="Disordered" evidence="6">
    <location>
        <begin position="331"/>
        <end position="351"/>
    </location>
</feature>
<dbReference type="SUPFAM" id="SSF57667">
    <property type="entry name" value="beta-beta-alpha zinc fingers"/>
    <property type="match status" value="2"/>
</dbReference>
<dbReference type="Pfam" id="PF00096">
    <property type="entry name" value="zf-C2H2"/>
    <property type="match status" value="2"/>
</dbReference>
<keyword evidence="4" id="KW-0862">Zinc</keyword>
<keyword evidence="2" id="KW-0677">Repeat</keyword>
<dbReference type="PROSITE" id="PS50157">
    <property type="entry name" value="ZINC_FINGER_C2H2_2"/>
    <property type="match status" value="2"/>
</dbReference>
<feature type="region of interest" description="Disordered" evidence="6">
    <location>
        <begin position="1"/>
        <end position="36"/>
    </location>
</feature>
<keyword evidence="1" id="KW-0479">Metal-binding</keyword>
<evidence type="ECO:0000256" key="2">
    <source>
        <dbReference type="ARBA" id="ARBA00022737"/>
    </source>
</evidence>
<feature type="domain" description="C2H2-type" evidence="7">
    <location>
        <begin position="274"/>
        <end position="304"/>
    </location>
</feature>
<dbReference type="InterPro" id="IPR013087">
    <property type="entry name" value="Znf_C2H2_type"/>
</dbReference>
<keyword evidence="9" id="KW-1185">Reference proteome</keyword>
<evidence type="ECO:0000256" key="6">
    <source>
        <dbReference type="SAM" id="MobiDB-lite"/>
    </source>
</evidence>
<keyword evidence="3 5" id="KW-0863">Zinc-finger</keyword>
<evidence type="ECO:0000256" key="4">
    <source>
        <dbReference type="ARBA" id="ARBA00022833"/>
    </source>
</evidence>
<feature type="domain" description="C2H2-type" evidence="7">
    <location>
        <begin position="305"/>
        <end position="336"/>
    </location>
</feature>
<sequence>MSSPSSYSSPVDSGIDSRSSTYSPAMYRLSSSAPMQRDDMSNISYVDQQQQNIHHNDLRRFSYADMLSNPGTEQIGTSDYDSDFHGLPSSPSNSSDDYQQMYHIQEREARNQNQRFQHNVAQLPNMLDPLTVSYSYMIPGLRVGTDNGCGPDIFDPCQASPFGAMPITPASPHSMVQANVSNFGPYGPTDPNVNMMSDMCSSRPVTPVSPLLPLGSNMCRDNRSNSIAMEHPPFAMHNITEIRDTKPTNIAKAPRSRGRRVSSHPNVHTTAKMFTCPLDGCGKVFKRSEHLKRHIRSIHTLEKPFECPYQTCTKRFSRSDNLNQHIRIHRHNGKEKSSNRASFSNFMPGYM</sequence>
<dbReference type="FunFam" id="3.30.160.60:FF:000072">
    <property type="entry name" value="zinc finger protein 143 isoform X1"/>
    <property type="match status" value="2"/>
</dbReference>
<feature type="region of interest" description="Disordered" evidence="6">
    <location>
        <begin position="69"/>
        <end position="97"/>
    </location>
</feature>
<evidence type="ECO:0000256" key="3">
    <source>
        <dbReference type="ARBA" id="ARBA00022771"/>
    </source>
</evidence>
<feature type="compositionally biased region" description="Polar residues" evidence="6">
    <location>
        <begin position="69"/>
        <end position="79"/>
    </location>
</feature>